<dbReference type="InterPro" id="IPR008844">
    <property type="entry name" value="Spore_GerAC-like"/>
</dbReference>
<name>A0A318TN68_9BACL</name>
<protein>
    <submittedName>
        <fullName evidence="10">Ger(X)C family germination protein</fullName>
    </submittedName>
</protein>
<organism evidence="10 11">
    <name type="scientific">Ureibacillus chungkukjangi</name>
    <dbReference type="NCBI Taxonomy" id="1202712"/>
    <lineage>
        <taxon>Bacteria</taxon>
        <taxon>Bacillati</taxon>
        <taxon>Bacillota</taxon>
        <taxon>Bacilli</taxon>
        <taxon>Bacillales</taxon>
        <taxon>Caryophanaceae</taxon>
        <taxon>Ureibacillus</taxon>
    </lineage>
</organism>
<evidence type="ECO:0000256" key="1">
    <source>
        <dbReference type="ARBA" id="ARBA00004635"/>
    </source>
</evidence>
<proteinExistence type="inferred from homology"/>
<comment type="subcellular location">
    <subcellularLocation>
        <location evidence="1">Membrane</location>
        <topology evidence="1">Lipid-anchor</topology>
    </subcellularLocation>
</comment>
<dbReference type="PROSITE" id="PS51257">
    <property type="entry name" value="PROKAR_LIPOPROTEIN"/>
    <property type="match status" value="1"/>
</dbReference>
<comment type="caution">
    <text evidence="10">The sequence shown here is derived from an EMBL/GenBank/DDBJ whole genome shotgun (WGS) entry which is preliminary data.</text>
</comment>
<keyword evidence="6" id="KW-0564">Palmitate</keyword>
<dbReference type="InterPro" id="IPR046953">
    <property type="entry name" value="Spore_GerAC-like_C"/>
</dbReference>
<evidence type="ECO:0000256" key="7">
    <source>
        <dbReference type="ARBA" id="ARBA00023288"/>
    </source>
</evidence>
<evidence type="ECO:0000256" key="3">
    <source>
        <dbReference type="ARBA" id="ARBA00022544"/>
    </source>
</evidence>
<dbReference type="RefSeq" id="WP_107935057.1">
    <property type="nucleotide sequence ID" value="NZ_CP085009.1"/>
</dbReference>
<evidence type="ECO:0000313" key="10">
    <source>
        <dbReference type="EMBL" id="PYF06196.1"/>
    </source>
</evidence>
<evidence type="ECO:0000256" key="5">
    <source>
        <dbReference type="ARBA" id="ARBA00023136"/>
    </source>
</evidence>
<dbReference type="PANTHER" id="PTHR35789:SF1">
    <property type="entry name" value="SPORE GERMINATION PROTEIN B3"/>
    <property type="match status" value="1"/>
</dbReference>
<gene>
    <name evidence="10" type="ORF">BJ095_11125</name>
</gene>
<dbReference type="OrthoDB" id="9816067at2"/>
<keyword evidence="7" id="KW-0449">Lipoprotein</keyword>
<evidence type="ECO:0000256" key="2">
    <source>
        <dbReference type="ARBA" id="ARBA00007886"/>
    </source>
</evidence>
<feature type="domain" description="Spore germination GerAC-like C-terminal" evidence="8">
    <location>
        <begin position="236"/>
        <end position="406"/>
    </location>
</feature>
<dbReference type="InterPro" id="IPR057336">
    <property type="entry name" value="GerAC_N"/>
</dbReference>
<feature type="domain" description="Spore germination protein N-terminal" evidence="9">
    <location>
        <begin position="25"/>
        <end position="189"/>
    </location>
</feature>
<evidence type="ECO:0000313" key="11">
    <source>
        <dbReference type="Proteomes" id="UP000247416"/>
    </source>
</evidence>
<dbReference type="Proteomes" id="UP000247416">
    <property type="component" value="Unassembled WGS sequence"/>
</dbReference>
<evidence type="ECO:0000259" key="9">
    <source>
        <dbReference type="Pfam" id="PF25198"/>
    </source>
</evidence>
<dbReference type="NCBIfam" id="TIGR02887">
    <property type="entry name" value="spore_ger_x_C"/>
    <property type="match status" value="1"/>
</dbReference>
<sequence length="419" mass="48260">MNNIKRGSLMLFFIFLIPLLSGCWDQTSIEERAYVVAIGLDKSKSDNENQIQISYIIANPEFSKKEAMTTEPPMETITFDANDINVARNKANTVVAKEISFNLLSVIIVSEELAKDKNFIRWMYDATKEREIKRDTPLIVVKEESTKFFKQNQPKLESRIHKYYDLILKYASKAGMIPNSHSNLGRYYRITQADASLFLGIYGTSEKSEYKRSEEEDNFMAGQIEIGGESNKVQFMGSAVFKEGQMIGTLTGEETRAAVLINEGLNMGSIIATYKDPFDDRYRVTTRILQKEDIKIKMDLKSPLPTIDVSIPLYIDILSQHSMVDYVNDSEKRERLKQSIEEEVTNTYNKLIKKTQEEFKGEPFGWSLIARKEFLTIKEFEDFDWMETYPEIDVNLTVKVNIGNFGNQSKVPELEEMRD</sequence>
<reference evidence="10 11" key="1">
    <citation type="submission" date="2018-06" db="EMBL/GenBank/DDBJ databases">
        <title>Genomic Encyclopedia of Archaeal and Bacterial Type Strains, Phase II (KMG-II): from individual species to whole genera.</title>
        <authorList>
            <person name="Goeker M."/>
        </authorList>
    </citation>
    <scope>NUCLEOTIDE SEQUENCE [LARGE SCALE GENOMIC DNA]</scope>
    <source>
        <strain evidence="10 11">KACC 16626</strain>
    </source>
</reference>
<dbReference type="AlphaFoldDB" id="A0A318TN68"/>
<dbReference type="InterPro" id="IPR038501">
    <property type="entry name" value="Spore_GerAC_C_sf"/>
</dbReference>
<dbReference type="EMBL" id="QJTJ01000011">
    <property type="protein sequence ID" value="PYF06196.1"/>
    <property type="molecule type" value="Genomic_DNA"/>
</dbReference>
<keyword evidence="11" id="KW-1185">Reference proteome</keyword>
<evidence type="ECO:0000256" key="6">
    <source>
        <dbReference type="ARBA" id="ARBA00023139"/>
    </source>
</evidence>
<keyword evidence="3" id="KW-0309">Germination</keyword>
<evidence type="ECO:0000259" key="8">
    <source>
        <dbReference type="Pfam" id="PF05504"/>
    </source>
</evidence>
<dbReference type="Pfam" id="PF25198">
    <property type="entry name" value="Spore_GerAC_N"/>
    <property type="match status" value="1"/>
</dbReference>
<dbReference type="Pfam" id="PF05504">
    <property type="entry name" value="Spore_GerAC"/>
    <property type="match status" value="1"/>
</dbReference>
<dbReference type="Gene3D" id="3.30.300.210">
    <property type="entry name" value="Nutrient germinant receptor protein C, domain 3"/>
    <property type="match status" value="1"/>
</dbReference>
<keyword evidence="4" id="KW-0732">Signal</keyword>
<accession>A0A318TN68</accession>
<evidence type="ECO:0000256" key="4">
    <source>
        <dbReference type="ARBA" id="ARBA00022729"/>
    </source>
</evidence>
<dbReference type="GO" id="GO:0009847">
    <property type="term" value="P:spore germination"/>
    <property type="evidence" value="ECO:0007669"/>
    <property type="project" value="InterPro"/>
</dbReference>
<dbReference type="PANTHER" id="PTHR35789">
    <property type="entry name" value="SPORE GERMINATION PROTEIN B3"/>
    <property type="match status" value="1"/>
</dbReference>
<comment type="similarity">
    <text evidence="2">Belongs to the GerABKC lipoprotein family.</text>
</comment>
<dbReference type="GO" id="GO:0016020">
    <property type="term" value="C:membrane"/>
    <property type="evidence" value="ECO:0007669"/>
    <property type="project" value="UniProtKB-SubCell"/>
</dbReference>
<keyword evidence="5" id="KW-0472">Membrane</keyword>